<evidence type="ECO:0000313" key="2">
    <source>
        <dbReference type="Proteomes" id="UP000518266"/>
    </source>
</evidence>
<sequence>MFICFILTTGKWLQLLSWKKPRNTNNLHTFSFFSCIISSFTYPRRETTPYLQVLKDQCHTHCCSVNLAKSLRCLISASLELCYYLSLNRMGCCALALVAKMDKRK</sequence>
<keyword evidence="2" id="KW-1185">Reference proteome</keyword>
<name>A0A7J5YKV5_DISMA</name>
<proteinExistence type="predicted"/>
<reference evidence="1 2" key="1">
    <citation type="submission" date="2020-03" db="EMBL/GenBank/DDBJ databases">
        <title>Dissostichus mawsoni Genome sequencing and assembly.</title>
        <authorList>
            <person name="Park H."/>
        </authorList>
    </citation>
    <scope>NUCLEOTIDE SEQUENCE [LARGE SCALE GENOMIC DNA]</scope>
    <source>
        <strain evidence="1">DM0001</strain>
        <tissue evidence="1">Muscle</tissue>
    </source>
</reference>
<protein>
    <submittedName>
        <fullName evidence="1">Uncharacterized protein</fullName>
    </submittedName>
</protein>
<organism evidence="1 2">
    <name type="scientific">Dissostichus mawsoni</name>
    <name type="common">Antarctic cod</name>
    <dbReference type="NCBI Taxonomy" id="36200"/>
    <lineage>
        <taxon>Eukaryota</taxon>
        <taxon>Metazoa</taxon>
        <taxon>Chordata</taxon>
        <taxon>Craniata</taxon>
        <taxon>Vertebrata</taxon>
        <taxon>Euteleostomi</taxon>
        <taxon>Actinopterygii</taxon>
        <taxon>Neopterygii</taxon>
        <taxon>Teleostei</taxon>
        <taxon>Neoteleostei</taxon>
        <taxon>Acanthomorphata</taxon>
        <taxon>Eupercaria</taxon>
        <taxon>Perciformes</taxon>
        <taxon>Notothenioidei</taxon>
        <taxon>Nototheniidae</taxon>
        <taxon>Dissostichus</taxon>
    </lineage>
</organism>
<evidence type="ECO:0000313" key="1">
    <source>
        <dbReference type="EMBL" id="KAF3850126.1"/>
    </source>
</evidence>
<comment type="caution">
    <text evidence="1">The sequence shown here is derived from an EMBL/GenBank/DDBJ whole genome shotgun (WGS) entry which is preliminary data.</text>
</comment>
<dbReference type="Proteomes" id="UP000518266">
    <property type="component" value="Unassembled WGS sequence"/>
</dbReference>
<accession>A0A7J5YKV5</accession>
<dbReference type="EMBL" id="JAAKFY010000011">
    <property type="protein sequence ID" value="KAF3850126.1"/>
    <property type="molecule type" value="Genomic_DNA"/>
</dbReference>
<dbReference type="AlphaFoldDB" id="A0A7J5YKV5"/>
<gene>
    <name evidence="1" type="ORF">F7725_019845</name>
</gene>